<evidence type="ECO:0000313" key="3">
    <source>
        <dbReference type="Proteomes" id="UP000838308"/>
    </source>
</evidence>
<protein>
    <submittedName>
        <fullName evidence="2">Uncharacterized protein</fullName>
    </submittedName>
</protein>
<dbReference type="EMBL" id="CALBWS010000021">
    <property type="protein sequence ID" value="CAH2715894.1"/>
    <property type="molecule type" value="Genomic_DNA"/>
</dbReference>
<keyword evidence="1" id="KW-0812">Transmembrane</keyword>
<keyword evidence="1" id="KW-0472">Membrane</keyword>
<organism evidence="2 3">
    <name type="scientific">Neobacillus rhizosphaerae</name>
    <dbReference type="NCBI Taxonomy" id="2880965"/>
    <lineage>
        <taxon>Bacteria</taxon>
        <taxon>Bacillati</taxon>
        <taxon>Bacillota</taxon>
        <taxon>Bacilli</taxon>
        <taxon>Bacillales</taxon>
        <taxon>Bacillaceae</taxon>
        <taxon>Neobacillus</taxon>
    </lineage>
</organism>
<evidence type="ECO:0000256" key="1">
    <source>
        <dbReference type="SAM" id="Phobius"/>
    </source>
</evidence>
<evidence type="ECO:0000313" key="2">
    <source>
        <dbReference type="EMBL" id="CAH2715894.1"/>
    </source>
</evidence>
<dbReference type="Proteomes" id="UP000838308">
    <property type="component" value="Unassembled WGS sequence"/>
</dbReference>
<keyword evidence="1" id="KW-1133">Transmembrane helix</keyword>
<feature type="transmembrane region" description="Helical" evidence="1">
    <location>
        <begin position="91"/>
        <end position="112"/>
    </location>
</feature>
<gene>
    <name evidence="2" type="ORF">BACCIP111895_03078</name>
</gene>
<name>A0ABM9ETB7_9BACI</name>
<keyword evidence="3" id="KW-1185">Reference proteome</keyword>
<sequence>MVLHFIDDIQEKLRLLRNINNHLKPRKPFVLVSAYGDQDSAELHDRIDVWKSFFLDAGYENSKVDDMGKVIMETSSISEYLFQTRPIPPNVFYILSNSSTALVVLVLSIYVAERFAGHWFTNAIIKTGQMTLTH</sequence>
<proteinExistence type="predicted"/>
<comment type="caution">
    <text evidence="2">The sequence shown here is derived from an EMBL/GenBank/DDBJ whole genome shotgun (WGS) entry which is preliminary data.</text>
</comment>
<accession>A0ABM9ETB7</accession>
<reference evidence="2" key="1">
    <citation type="submission" date="2022-04" db="EMBL/GenBank/DDBJ databases">
        <authorList>
            <person name="Criscuolo A."/>
        </authorList>
    </citation>
    <scope>NUCLEOTIDE SEQUENCE</scope>
    <source>
        <strain evidence="2">CIP111895</strain>
    </source>
</reference>